<feature type="domain" description="Flagellin N-terminal" evidence="5">
    <location>
        <begin position="13"/>
        <end position="139"/>
    </location>
</feature>
<organism evidence="6 7">
    <name type="scientific">Cupriavidus gilardii J11</name>
    <dbReference type="NCBI Taxonomy" id="936133"/>
    <lineage>
        <taxon>Bacteria</taxon>
        <taxon>Pseudomonadati</taxon>
        <taxon>Pseudomonadota</taxon>
        <taxon>Betaproteobacteria</taxon>
        <taxon>Burkholderiales</taxon>
        <taxon>Burkholderiaceae</taxon>
        <taxon>Cupriavidus</taxon>
    </lineage>
</organism>
<evidence type="ECO:0000256" key="4">
    <source>
        <dbReference type="ARBA" id="ARBA00023143"/>
    </source>
</evidence>
<dbReference type="NCBIfam" id="TIGR02550">
    <property type="entry name" value="flagell_flgL"/>
    <property type="match status" value="1"/>
</dbReference>
<dbReference type="Pfam" id="PF00669">
    <property type="entry name" value="Flagellin_N"/>
    <property type="match status" value="1"/>
</dbReference>
<dbReference type="InterPro" id="IPR013384">
    <property type="entry name" value="Flagell_FlgL"/>
</dbReference>
<dbReference type="InterPro" id="IPR001029">
    <property type="entry name" value="Flagellin_N"/>
</dbReference>
<accession>A0A562BFW0</accession>
<sequence>MRVATSSFYQLGLSSMTLQQGSLLHVQQQLGTGRRILTPSDDPIGATRALSVSQAIGVNSQYATSRTQANTSLALEEKTLQSVITTIQNVQTQIVKAGNGGLSNEDRASMAAELESNLKQLVGLANSDDGNGSYLFAGFKSGTPPFIQSNGGVQYNGDTGTQLLQVDVARQMAAGDNGRDVFLSVTGSANYIMTAGAANAGTATYSALSVSDPTDPLYGHALEISFATDTVTGEMTYTITDNSADPVGPIGTPVPYVDGEAITVAGMTFAIKGKPVDGDTFAVEPAAQAGTDIFANIQSVVDALKKPVSTDADRAALDNALATANRKMANSLDNVLTVRASVGSRMQELDALDTIGENRDVSYDQTLSSIQDLDYAAAITEYYQRQMALQAAQQSFMQIQGLNLFNYMR</sequence>
<dbReference type="Gene3D" id="1.20.1330.10">
    <property type="entry name" value="f41 fragment of flagellin, N-terminal domain"/>
    <property type="match status" value="2"/>
</dbReference>
<comment type="caution">
    <text evidence="6">The sequence shown here is derived from an EMBL/GenBank/DDBJ whole genome shotgun (WGS) entry which is preliminary data.</text>
</comment>
<gene>
    <name evidence="6" type="ORF">L602_002900000260</name>
</gene>
<evidence type="ECO:0000256" key="2">
    <source>
        <dbReference type="ARBA" id="ARBA00004613"/>
    </source>
</evidence>
<keyword evidence="7" id="KW-1185">Reference proteome</keyword>
<dbReference type="Proteomes" id="UP000318141">
    <property type="component" value="Unassembled WGS sequence"/>
</dbReference>
<evidence type="ECO:0000313" key="7">
    <source>
        <dbReference type="Proteomes" id="UP000318141"/>
    </source>
</evidence>
<dbReference type="GO" id="GO:0009424">
    <property type="term" value="C:bacterial-type flagellum hook"/>
    <property type="evidence" value="ECO:0007669"/>
    <property type="project" value="InterPro"/>
</dbReference>
<comment type="subcellular location">
    <subcellularLocation>
        <location evidence="1">Bacterial flagellum</location>
    </subcellularLocation>
    <subcellularLocation>
        <location evidence="2">Secreted</location>
    </subcellularLocation>
</comment>
<name>A0A562BFW0_9BURK</name>
<dbReference type="InterPro" id="IPR001492">
    <property type="entry name" value="Flagellin"/>
</dbReference>
<keyword evidence="6" id="KW-0969">Cilium</keyword>
<keyword evidence="6" id="KW-0966">Cell projection</keyword>
<dbReference type="GO" id="GO:0005576">
    <property type="term" value="C:extracellular region"/>
    <property type="evidence" value="ECO:0007669"/>
    <property type="project" value="UniProtKB-SubCell"/>
</dbReference>
<evidence type="ECO:0000313" key="6">
    <source>
        <dbReference type="EMBL" id="TWG84087.1"/>
    </source>
</evidence>
<evidence type="ECO:0000256" key="1">
    <source>
        <dbReference type="ARBA" id="ARBA00004365"/>
    </source>
</evidence>
<dbReference type="GO" id="GO:0071973">
    <property type="term" value="P:bacterial-type flagellum-dependent cell motility"/>
    <property type="evidence" value="ECO:0007669"/>
    <property type="project" value="InterPro"/>
</dbReference>
<evidence type="ECO:0000259" key="5">
    <source>
        <dbReference type="Pfam" id="PF00669"/>
    </source>
</evidence>
<dbReference type="PANTHER" id="PTHR42792:SF1">
    <property type="entry name" value="FLAGELLAR HOOK-ASSOCIATED PROTEIN 3"/>
    <property type="match status" value="1"/>
</dbReference>
<protein>
    <submittedName>
        <fullName evidence="6">Flagellar hook-associated protein 3 FlgL</fullName>
    </submittedName>
</protein>
<dbReference type="SUPFAM" id="SSF64518">
    <property type="entry name" value="Phase 1 flagellin"/>
    <property type="match status" value="1"/>
</dbReference>
<proteinExistence type="inferred from homology"/>
<dbReference type="EMBL" id="VLJN01000022">
    <property type="protein sequence ID" value="TWG84087.1"/>
    <property type="molecule type" value="Genomic_DNA"/>
</dbReference>
<comment type="similarity">
    <text evidence="3">Belongs to the bacterial flagellin family.</text>
</comment>
<dbReference type="PANTHER" id="PTHR42792">
    <property type="entry name" value="FLAGELLIN"/>
    <property type="match status" value="1"/>
</dbReference>
<dbReference type="GO" id="GO:0005198">
    <property type="term" value="F:structural molecule activity"/>
    <property type="evidence" value="ECO:0007669"/>
    <property type="project" value="InterPro"/>
</dbReference>
<evidence type="ECO:0000256" key="3">
    <source>
        <dbReference type="ARBA" id="ARBA00005709"/>
    </source>
</evidence>
<dbReference type="AlphaFoldDB" id="A0A562BFW0"/>
<reference evidence="6 7" key="1">
    <citation type="submission" date="2019-07" db="EMBL/GenBank/DDBJ databases">
        <title>Genome sequencing of lignin-degrading bacterial isolates.</title>
        <authorList>
            <person name="Gladden J."/>
        </authorList>
    </citation>
    <scope>NUCLEOTIDE SEQUENCE [LARGE SCALE GENOMIC DNA]</scope>
    <source>
        <strain evidence="6 7">J11</strain>
    </source>
</reference>
<keyword evidence="6" id="KW-0282">Flagellum</keyword>
<keyword evidence="4" id="KW-0975">Bacterial flagellum</keyword>
<dbReference type="OrthoDB" id="9768249at2"/>